<gene>
    <name evidence="3" type="ORF">CRHIZ90672A_00016333</name>
</gene>
<organism evidence="3 4">
    <name type="scientific">Clonostachys rhizophaga</name>
    <dbReference type="NCBI Taxonomy" id="160324"/>
    <lineage>
        <taxon>Eukaryota</taxon>
        <taxon>Fungi</taxon>
        <taxon>Dikarya</taxon>
        <taxon>Ascomycota</taxon>
        <taxon>Pezizomycotina</taxon>
        <taxon>Sordariomycetes</taxon>
        <taxon>Hypocreomycetidae</taxon>
        <taxon>Hypocreales</taxon>
        <taxon>Bionectriaceae</taxon>
        <taxon>Clonostachys</taxon>
    </lineage>
</organism>
<dbReference type="EMBL" id="CABFNQ020000679">
    <property type="protein sequence ID" value="CAH0022523.1"/>
    <property type="molecule type" value="Genomic_DNA"/>
</dbReference>
<evidence type="ECO:0000259" key="2">
    <source>
        <dbReference type="Pfam" id="PF07110"/>
    </source>
</evidence>
<dbReference type="AlphaFoldDB" id="A0A9N9YML9"/>
<feature type="domain" description="EthD" evidence="2">
    <location>
        <begin position="13"/>
        <end position="110"/>
    </location>
</feature>
<dbReference type="SUPFAM" id="SSF54909">
    <property type="entry name" value="Dimeric alpha+beta barrel"/>
    <property type="match status" value="1"/>
</dbReference>
<name>A0A9N9YML9_9HYPO</name>
<sequence>MPYLKQIVAVRRKAGITRQEFFNYHFQVHGRISVAPSPAETPSKYFQIHLEDAAYHSTGPSDSANANPSWAFSDDITELYFESTDHFSRVFQSLWVTEEVGPDAANFSDFGASLPVTVQEMAVPLNGDAPSVNDVSLSGSLVAMYFIAKATDDIEANDLVSGFAGILQRFDPTQVRALVANVPVDLPFDPNSYFGSHSGRPRFDLVLAIHLRDKAGVSILRTAQKEFEETYVSHINLGSSWIAFGQRALVFDQDQDIKFDPGRQPSLYGN</sequence>
<dbReference type="Proteomes" id="UP000696573">
    <property type="component" value="Unassembled WGS sequence"/>
</dbReference>
<dbReference type="InterPro" id="IPR011008">
    <property type="entry name" value="Dimeric_a/b-barrel"/>
</dbReference>
<dbReference type="GO" id="GO:0016491">
    <property type="term" value="F:oxidoreductase activity"/>
    <property type="evidence" value="ECO:0007669"/>
    <property type="project" value="InterPro"/>
</dbReference>
<comment type="caution">
    <text evidence="3">The sequence shown here is derived from an EMBL/GenBank/DDBJ whole genome shotgun (WGS) entry which is preliminary data.</text>
</comment>
<evidence type="ECO:0000313" key="3">
    <source>
        <dbReference type="EMBL" id="CAH0022523.1"/>
    </source>
</evidence>
<protein>
    <recommendedName>
        <fullName evidence="2">EthD domain-containing protein</fullName>
    </recommendedName>
</protein>
<evidence type="ECO:0000256" key="1">
    <source>
        <dbReference type="ARBA" id="ARBA00005986"/>
    </source>
</evidence>
<proteinExistence type="inferred from homology"/>
<dbReference type="Pfam" id="PF07110">
    <property type="entry name" value="EthD"/>
    <property type="match status" value="1"/>
</dbReference>
<accession>A0A9N9YML9</accession>
<keyword evidence="4" id="KW-1185">Reference proteome</keyword>
<comment type="similarity">
    <text evidence="1">Belongs to the tpcK family.</text>
</comment>
<evidence type="ECO:0000313" key="4">
    <source>
        <dbReference type="Proteomes" id="UP000696573"/>
    </source>
</evidence>
<dbReference type="Gene3D" id="3.30.70.100">
    <property type="match status" value="1"/>
</dbReference>
<reference evidence="3" key="1">
    <citation type="submission" date="2021-10" db="EMBL/GenBank/DDBJ databases">
        <authorList>
            <person name="Piombo E."/>
        </authorList>
    </citation>
    <scope>NUCLEOTIDE SEQUENCE</scope>
</reference>
<dbReference type="InterPro" id="IPR009799">
    <property type="entry name" value="EthD_dom"/>
</dbReference>
<dbReference type="OrthoDB" id="5340195at2759"/>